<keyword evidence="2" id="KW-0808">Transferase</keyword>
<dbReference type="CDD" id="cd13962">
    <property type="entry name" value="PT_UbiA_UBIAD1"/>
    <property type="match status" value="1"/>
</dbReference>
<keyword evidence="4 6" id="KW-1133">Transmembrane helix</keyword>
<dbReference type="InterPro" id="IPR026046">
    <property type="entry name" value="UBIAD1"/>
</dbReference>
<dbReference type="PANTHER" id="PTHR13929:SF0">
    <property type="entry name" value="UBIA PRENYLTRANSFERASE DOMAIN-CONTAINING PROTEIN 1"/>
    <property type="match status" value="1"/>
</dbReference>
<evidence type="ECO:0000256" key="1">
    <source>
        <dbReference type="ARBA" id="ARBA00004651"/>
    </source>
</evidence>
<dbReference type="GO" id="GO:0044281">
    <property type="term" value="P:small molecule metabolic process"/>
    <property type="evidence" value="ECO:0007669"/>
    <property type="project" value="UniProtKB-ARBA"/>
</dbReference>
<organism evidence="7 8">
    <name type="scientific">Salinirubrum litoreum</name>
    <dbReference type="NCBI Taxonomy" id="1126234"/>
    <lineage>
        <taxon>Archaea</taxon>
        <taxon>Methanobacteriati</taxon>
        <taxon>Methanobacteriota</taxon>
        <taxon>Stenosarchaea group</taxon>
        <taxon>Halobacteria</taxon>
        <taxon>Halobacteriales</taxon>
        <taxon>Haloferacaceae</taxon>
        <taxon>Salinirubrum</taxon>
    </lineage>
</organism>
<keyword evidence="8" id="KW-1185">Reference proteome</keyword>
<reference evidence="7 8" key="1">
    <citation type="journal article" date="2019" name="Int. J. Syst. Evol. Microbiol.">
        <title>The Global Catalogue of Microorganisms (GCM) 10K type strain sequencing project: providing services to taxonomists for standard genome sequencing and annotation.</title>
        <authorList>
            <consortium name="The Broad Institute Genomics Platform"/>
            <consortium name="The Broad Institute Genome Sequencing Center for Infectious Disease"/>
            <person name="Wu L."/>
            <person name="Ma J."/>
        </authorList>
    </citation>
    <scope>NUCLEOTIDE SEQUENCE [LARGE SCALE GENOMIC DNA]</scope>
    <source>
        <strain evidence="7 8">CGMCC 1.12237</strain>
    </source>
</reference>
<feature type="transmembrane region" description="Helical" evidence="6">
    <location>
        <begin position="242"/>
        <end position="258"/>
    </location>
</feature>
<dbReference type="GO" id="GO:0005886">
    <property type="term" value="C:plasma membrane"/>
    <property type="evidence" value="ECO:0007669"/>
    <property type="project" value="UniProtKB-SubCell"/>
</dbReference>
<comment type="subcellular location">
    <subcellularLocation>
        <location evidence="1">Cell membrane</location>
        <topology evidence="1">Multi-pass membrane protein</topology>
    </subcellularLocation>
</comment>
<dbReference type="GO" id="GO:0042180">
    <property type="term" value="P:ketone metabolic process"/>
    <property type="evidence" value="ECO:0007669"/>
    <property type="project" value="UniProtKB-ARBA"/>
</dbReference>
<keyword evidence="3 6" id="KW-0812">Transmembrane</keyword>
<evidence type="ECO:0000256" key="2">
    <source>
        <dbReference type="ARBA" id="ARBA00022679"/>
    </source>
</evidence>
<feature type="transmembrane region" description="Helical" evidence="6">
    <location>
        <begin position="29"/>
        <end position="46"/>
    </location>
</feature>
<evidence type="ECO:0000256" key="3">
    <source>
        <dbReference type="ARBA" id="ARBA00022692"/>
    </source>
</evidence>
<evidence type="ECO:0000313" key="7">
    <source>
        <dbReference type="EMBL" id="MFC5367343.1"/>
    </source>
</evidence>
<evidence type="ECO:0000256" key="4">
    <source>
        <dbReference type="ARBA" id="ARBA00022989"/>
    </source>
</evidence>
<gene>
    <name evidence="7" type="ORF">ACFPJ5_10365</name>
</gene>
<dbReference type="InterPro" id="IPR000537">
    <property type="entry name" value="UbiA_prenyltransferase"/>
</dbReference>
<name>A0ABD5RBK8_9EURY</name>
<feature type="transmembrane region" description="Helical" evidence="6">
    <location>
        <begin position="292"/>
        <end position="312"/>
    </location>
</feature>
<evidence type="ECO:0000256" key="6">
    <source>
        <dbReference type="SAM" id="Phobius"/>
    </source>
</evidence>
<sequence length="314" mass="32405">MPDSSRPGADHDSLTVLRALIEMSRPDQLLLMVLLYATGVLVAVVAGATLDPLSALVGFLLFSPVAVSVHYANEYADYETDHLTTRTPFSGGSGALVRTGLPRRLALRAAVAALVLAAVAVGVVAGIELWATGRVTTVPDAKALGLLALIAVLGWQYSLPPLALAWHGWGELDNALLGGVLLPVYGVAVAGEVTVASVLAFLPFGCVVFVNLLATTWPDRAADAAVGKATLATRLSAGRLRWLYAGGLLAGGVSMAAVHGGPVPAVVCWASLLAAPFLLWGLLAYTRRRSPFPTVAGMVLLAGAQFAGWVVAGL</sequence>
<evidence type="ECO:0000256" key="5">
    <source>
        <dbReference type="ARBA" id="ARBA00023136"/>
    </source>
</evidence>
<keyword evidence="5 6" id="KW-0472">Membrane</keyword>
<dbReference type="RefSeq" id="WP_227229603.1">
    <property type="nucleotide sequence ID" value="NZ_JAJCVJ010000002.1"/>
</dbReference>
<dbReference type="Proteomes" id="UP001596201">
    <property type="component" value="Unassembled WGS sequence"/>
</dbReference>
<feature type="transmembrane region" description="Helical" evidence="6">
    <location>
        <begin position="105"/>
        <end position="131"/>
    </location>
</feature>
<dbReference type="PANTHER" id="PTHR13929">
    <property type="entry name" value="1,4-DIHYDROXY-2-NAPHTHOATE OCTAPRENYLTRANSFERASE"/>
    <property type="match status" value="1"/>
</dbReference>
<proteinExistence type="predicted"/>
<feature type="transmembrane region" description="Helical" evidence="6">
    <location>
        <begin position="143"/>
        <end position="164"/>
    </location>
</feature>
<feature type="transmembrane region" description="Helical" evidence="6">
    <location>
        <begin position="264"/>
        <end position="285"/>
    </location>
</feature>
<feature type="transmembrane region" description="Helical" evidence="6">
    <location>
        <begin position="53"/>
        <end position="72"/>
    </location>
</feature>
<comment type="caution">
    <text evidence="7">The sequence shown here is derived from an EMBL/GenBank/DDBJ whole genome shotgun (WGS) entry which is preliminary data.</text>
</comment>
<dbReference type="EMBL" id="JBHSKX010000002">
    <property type="protein sequence ID" value="MFC5367343.1"/>
    <property type="molecule type" value="Genomic_DNA"/>
</dbReference>
<dbReference type="AlphaFoldDB" id="A0ABD5RBK8"/>
<protein>
    <submittedName>
        <fullName evidence="7">Prenyltransferase</fullName>
    </submittedName>
</protein>
<dbReference type="Pfam" id="PF01040">
    <property type="entry name" value="UbiA"/>
    <property type="match status" value="1"/>
</dbReference>
<dbReference type="GO" id="GO:0016740">
    <property type="term" value="F:transferase activity"/>
    <property type="evidence" value="ECO:0007669"/>
    <property type="project" value="UniProtKB-KW"/>
</dbReference>
<accession>A0ABD5RBK8</accession>
<feature type="transmembrane region" description="Helical" evidence="6">
    <location>
        <begin position="184"/>
        <end position="210"/>
    </location>
</feature>
<evidence type="ECO:0000313" key="8">
    <source>
        <dbReference type="Proteomes" id="UP001596201"/>
    </source>
</evidence>